<comment type="caution">
    <text evidence="7">The sequence shown here is derived from an EMBL/GenBank/DDBJ whole genome shotgun (WGS) entry which is preliminary data.</text>
</comment>
<gene>
    <name evidence="7" type="primary">glpD</name>
    <name evidence="7" type="ORF">SIL82_07840</name>
</gene>
<evidence type="ECO:0000256" key="2">
    <source>
        <dbReference type="ARBA" id="ARBA00007330"/>
    </source>
</evidence>
<proteinExistence type="inferred from homology"/>
<dbReference type="EC" id="1.1.5.3" evidence="7"/>
<protein>
    <submittedName>
        <fullName evidence="7">Glycerol-3-phosphate dehydrogenase</fullName>
        <ecNumber evidence="7">1.1.5.3</ecNumber>
    </submittedName>
</protein>
<dbReference type="InterPro" id="IPR006076">
    <property type="entry name" value="FAD-dep_OxRdtase"/>
</dbReference>
<dbReference type="Gene3D" id="6.10.250.1890">
    <property type="match status" value="1"/>
</dbReference>
<accession>A0ABU4PJP3</accession>
<organism evidence="7 8">
    <name type="scientific">Sphingomonas echinoides</name>
    <dbReference type="NCBI Taxonomy" id="59803"/>
    <lineage>
        <taxon>Bacteria</taxon>
        <taxon>Pseudomonadati</taxon>
        <taxon>Pseudomonadota</taxon>
        <taxon>Alphaproteobacteria</taxon>
        <taxon>Sphingomonadales</taxon>
        <taxon>Sphingomonadaceae</taxon>
        <taxon>Sphingomonas</taxon>
    </lineage>
</organism>
<evidence type="ECO:0000313" key="7">
    <source>
        <dbReference type="EMBL" id="MDX5984169.1"/>
    </source>
</evidence>
<dbReference type="Gene3D" id="3.50.50.60">
    <property type="entry name" value="FAD/NAD(P)-binding domain"/>
    <property type="match status" value="1"/>
</dbReference>
<comment type="cofactor">
    <cofactor evidence="1">
        <name>FAD</name>
        <dbReference type="ChEBI" id="CHEBI:57692"/>
    </cofactor>
</comment>
<dbReference type="InterPro" id="IPR038299">
    <property type="entry name" value="DAO_C_sf"/>
</dbReference>
<reference evidence="7 8" key="1">
    <citation type="submission" date="2023-11" db="EMBL/GenBank/DDBJ databases">
        <title>MicrobeMod: A computational toolkit for identifying prokaryotic methylation and restriction-modification with nanopore sequencing.</title>
        <authorList>
            <person name="Crits-Christoph A."/>
            <person name="Kang S.C."/>
            <person name="Lee H."/>
            <person name="Ostrov N."/>
        </authorList>
    </citation>
    <scope>NUCLEOTIDE SEQUENCE [LARGE SCALE GENOMIC DNA]</scope>
    <source>
        <strain evidence="7 8">ATCC 14820</strain>
    </source>
</reference>
<dbReference type="PANTHER" id="PTHR11985:SF15">
    <property type="entry name" value="GLYCEROL-3-PHOSPHATE DEHYDROGENASE, MITOCHONDRIAL"/>
    <property type="match status" value="1"/>
</dbReference>
<dbReference type="Pfam" id="PF01266">
    <property type="entry name" value="DAO"/>
    <property type="match status" value="1"/>
</dbReference>
<evidence type="ECO:0000259" key="6">
    <source>
        <dbReference type="Pfam" id="PF01266"/>
    </source>
</evidence>
<dbReference type="RefSeq" id="WP_010403752.1">
    <property type="nucleotide sequence ID" value="NZ_JAWXXV010000001.1"/>
</dbReference>
<dbReference type="EMBL" id="JAWXXV010000001">
    <property type="protein sequence ID" value="MDX5984169.1"/>
    <property type="molecule type" value="Genomic_DNA"/>
</dbReference>
<dbReference type="InterPro" id="IPR036188">
    <property type="entry name" value="FAD/NAD-bd_sf"/>
</dbReference>
<evidence type="ECO:0000313" key="8">
    <source>
        <dbReference type="Proteomes" id="UP001279660"/>
    </source>
</evidence>
<evidence type="ECO:0000256" key="1">
    <source>
        <dbReference type="ARBA" id="ARBA00001974"/>
    </source>
</evidence>
<dbReference type="PRINTS" id="PR01001">
    <property type="entry name" value="FADG3PDH"/>
</dbReference>
<dbReference type="PANTHER" id="PTHR11985">
    <property type="entry name" value="GLYCEROL-3-PHOSPHATE DEHYDROGENASE"/>
    <property type="match status" value="1"/>
</dbReference>
<keyword evidence="8" id="KW-1185">Reference proteome</keyword>
<comment type="similarity">
    <text evidence="2">Belongs to the FAD-dependent glycerol-3-phosphate dehydrogenase family.</text>
</comment>
<keyword evidence="4" id="KW-0274">FAD</keyword>
<dbReference type="Gene3D" id="1.10.8.870">
    <property type="entry name" value="Alpha-glycerophosphate oxidase, cap domain"/>
    <property type="match status" value="1"/>
</dbReference>
<evidence type="ECO:0000256" key="3">
    <source>
        <dbReference type="ARBA" id="ARBA00022630"/>
    </source>
</evidence>
<name>A0ABU4PJP3_9SPHN</name>
<evidence type="ECO:0000256" key="5">
    <source>
        <dbReference type="ARBA" id="ARBA00023002"/>
    </source>
</evidence>
<dbReference type="Proteomes" id="UP001279660">
    <property type="component" value="Unassembled WGS sequence"/>
</dbReference>
<feature type="domain" description="FAD dependent oxidoreductase" evidence="6">
    <location>
        <begin position="4"/>
        <end position="350"/>
    </location>
</feature>
<dbReference type="NCBIfam" id="NF008899">
    <property type="entry name" value="PRK12266.1"/>
    <property type="match status" value="1"/>
</dbReference>
<dbReference type="InterPro" id="IPR000447">
    <property type="entry name" value="G3P_DH_FAD-dep"/>
</dbReference>
<keyword evidence="5 7" id="KW-0560">Oxidoreductase</keyword>
<dbReference type="Gene3D" id="3.30.9.10">
    <property type="entry name" value="D-Amino Acid Oxidase, subunit A, domain 2"/>
    <property type="match status" value="1"/>
</dbReference>
<keyword evidence="3" id="KW-0285">Flavoprotein</keyword>
<evidence type="ECO:0000256" key="4">
    <source>
        <dbReference type="ARBA" id="ARBA00022827"/>
    </source>
</evidence>
<sequence length="500" mass="54401">MTYDLLIVGGGINGCAIAREASLLGLKVLLVERDDLAAHTSSASTKLIHGGLRYLEYYEFKLVAEALRERERLVKAAPHIIHPLRFVLPHENALRPWWMVRLGLYLYDFLGGKMTLARSRGLRRSDTAFTAPLKDAGKGFVYSDAFVDDSRLTVLNAVDAAANGAEIAVGTALDSARREGDVWRATLSDGRTVTARALVNAAGPWVHQLLGRLGVNAASGVRLVKGSHIVVPRLYEGDHAYILQQPDGRIVFAIPYQGAFTEIGTTDIPVDAPEDAQIDAGEIAYLCDAVNRHFVRQISPTDVTSTWSGVRPLYDDGASEAKAVTRDYVLEFDTNGPTLLSIFGGKITTARHLAEEALGKLSGPMGFTAHPVTRARVFPGGAIPDFAQFLTQVRARWPFLGDAQSERMAHAYGARLAEMLDGIDSAAALGTDLGGGLTEVEARWLHDREWARSTDDVLLRRTKLGLHLSEAERAQVERWWTATFPTAGGNDVDHGRVTAA</sequence>
<dbReference type="NCBIfam" id="NF009906">
    <property type="entry name" value="PRK13369.1"/>
    <property type="match status" value="1"/>
</dbReference>
<dbReference type="SUPFAM" id="SSF51905">
    <property type="entry name" value="FAD/NAD(P)-binding domain"/>
    <property type="match status" value="1"/>
</dbReference>
<dbReference type="GO" id="GO:0004368">
    <property type="term" value="F:glycerol-3-phosphate dehydrogenase (quinone) activity"/>
    <property type="evidence" value="ECO:0007669"/>
    <property type="project" value="UniProtKB-EC"/>
</dbReference>